<feature type="region of interest" description="Disordered" evidence="1">
    <location>
        <begin position="1"/>
        <end position="23"/>
    </location>
</feature>
<evidence type="ECO:0000259" key="2">
    <source>
        <dbReference type="PROSITE" id="PS51782"/>
    </source>
</evidence>
<reference evidence="3" key="1">
    <citation type="submission" date="2024-02" db="EMBL/GenBank/DDBJ databases">
        <authorList>
            <consortium name="ELIXIR-Norway"/>
            <consortium name="Elixir Norway"/>
        </authorList>
    </citation>
    <scope>NUCLEOTIDE SEQUENCE</scope>
</reference>
<feature type="region of interest" description="Disordered" evidence="1">
    <location>
        <begin position="75"/>
        <end position="94"/>
    </location>
</feature>
<feature type="region of interest" description="Disordered" evidence="1">
    <location>
        <begin position="243"/>
        <end position="264"/>
    </location>
</feature>
<dbReference type="InterPro" id="IPR045030">
    <property type="entry name" value="LYSM1-4"/>
</dbReference>
<feature type="compositionally biased region" description="Low complexity" evidence="1">
    <location>
        <begin position="77"/>
        <end position="94"/>
    </location>
</feature>
<dbReference type="SMART" id="SM00257">
    <property type="entry name" value="LysM"/>
    <property type="match status" value="1"/>
</dbReference>
<dbReference type="Proteomes" id="UP001497444">
    <property type="component" value="Chromosome 16"/>
</dbReference>
<dbReference type="PANTHER" id="PTHR20932">
    <property type="entry name" value="LYSM AND PUTATIVE PEPTIDOGLYCAN-BINDING DOMAIN-CONTAINING PROTEIN"/>
    <property type="match status" value="1"/>
</dbReference>
<evidence type="ECO:0000313" key="4">
    <source>
        <dbReference type="Proteomes" id="UP001497444"/>
    </source>
</evidence>
<gene>
    <name evidence="3" type="ORF">CSSPJE1EN1_LOCUS9124</name>
</gene>
<dbReference type="SUPFAM" id="SSF54106">
    <property type="entry name" value="LysM domain"/>
    <property type="match status" value="1"/>
</dbReference>
<feature type="compositionally biased region" description="Polar residues" evidence="1">
    <location>
        <begin position="344"/>
        <end position="355"/>
    </location>
</feature>
<dbReference type="CDD" id="cd00118">
    <property type="entry name" value="LysM"/>
    <property type="match status" value="1"/>
</dbReference>
<evidence type="ECO:0000256" key="1">
    <source>
        <dbReference type="SAM" id="MobiDB-lite"/>
    </source>
</evidence>
<accession>A0ABP0WA06</accession>
<sequence length="387" mass="40288">MAARSSTSNSDASTSGSSGSSRSPCYIEHKVSKLDTLAGIAIKYGVEVADIKRLNSLTTDLQMFALKTLRIPLPGRHSPSATHTSLTSSLTRHTSSSVDRGLQYLASGHCQSTLNNGISYRAPEKQALTSAMGLLRGYYGLASMAGAGGGEGTEMDVYKADAEIQLEDQPYSPLVKPAVSAHSRRHSTGDRGEFSAFGYAESCDDELDGLPSSEICEKFATGSSLLMTQSEDPLPIGGIKAVSEAETQTNSRSVRRRSKAEMGSDEVIDVRERVTLLMKGSTPRPKEATATLPLPRLGLLSSNGSYSGSDGVGALSGMKSLGAALRGGKGAVDSLISKVRRSAGGTSVQEAGNVTASPSLLSPALPAPSSVLEGLTSTVRRAKAALD</sequence>
<dbReference type="Gene3D" id="3.10.350.10">
    <property type="entry name" value="LysM domain"/>
    <property type="match status" value="1"/>
</dbReference>
<dbReference type="EMBL" id="OZ020111">
    <property type="protein sequence ID" value="CAK9263646.1"/>
    <property type="molecule type" value="Genomic_DNA"/>
</dbReference>
<dbReference type="PROSITE" id="PS51782">
    <property type="entry name" value="LYSM"/>
    <property type="match status" value="1"/>
</dbReference>
<proteinExistence type="predicted"/>
<organism evidence="3 4">
    <name type="scientific">Sphagnum jensenii</name>
    <dbReference type="NCBI Taxonomy" id="128206"/>
    <lineage>
        <taxon>Eukaryota</taxon>
        <taxon>Viridiplantae</taxon>
        <taxon>Streptophyta</taxon>
        <taxon>Embryophyta</taxon>
        <taxon>Bryophyta</taxon>
        <taxon>Sphagnophytina</taxon>
        <taxon>Sphagnopsida</taxon>
        <taxon>Sphagnales</taxon>
        <taxon>Sphagnaceae</taxon>
        <taxon>Sphagnum</taxon>
    </lineage>
</organism>
<feature type="region of interest" description="Disordered" evidence="1">
    <location>
        <begin position="341"/>
        <end position="360"/>
    </location>
</feature>
<dbReference type="InterPro" id="IPR018392">
    <property type="entry name" value="LysM"/>
</dbReference>
<feature type="domain" description="LysM" evidence="2">
    <location>
        <begin position="27"/>
        <end position="71"/>
    </location>
</feature>
<dbReference type="PANTHER" id="PTHR20932:SF36">
    <property type="entry name" value="OS03G0110600 PROTEIN"/>
    <property type="match status" value="1"/>
</dbReference>
<evidence type="ECO:0000313" key="3">
    <source>
        <dbReference type="EMBL" id="CAK9263646.1"/>
    </source>
</evidence>
<keyword evidence="4" id="KW-1185">Reference proteome</keyword>
<protein>
    <recommendedName>
        <fullName evidence="2">LysM domain-containing protein</fullName>
    </recommendedName>
</protein>
<name>A0ABP0WA06_9BRYO</name>
<dbReference type="Pfam" id="PF01476">
    <property type="entry name" value="LysM"/>
    <property type="match status" value="1"/>
</dbReference>
<dbReference type="InterPro" id="IPR036779">
    <property type="entry name" value="LysM_dom_sf"/>
</dbReference>